<comment type="caution">
    <text evidence="5">The sequence shown here is derived from an EMBL/GenBank/DDBJ whole genome shotgun (WGS) entry which is preliminary data.</text>
</comment>
<dbReference type="EMBL" id="SLVX01000017">
    <property type="protein sequence ID" value="TCN39430.1"/>
    <property type="molecule type" value="Genomic_DNA"/>
</dbReference>
<evidence type="ECO:0000256" key="3">
    <source>
        <dbReference type="HAMAP-Rule" id="MF_01384"/>
    </source>
</evidence>
<comment type="similarity">
    <text evidence="1 3">Belongs to the UreD family.</text>
</comment>
<sequence length="283" mass="30195">MNVYAEPPSGHEGNALSGRLQRARGHGRLAAKASADGTRLDVLFQDGCAKIRLPKTFDGTMEAVLINTAGGLTGGDHIAWDLEARAGTRLTATTQACERAYKAHAATATVETRIAVGAGARVDWLPQETILFNRAVLGRRLEVDLAEDATFLAVEAILLGRKAMGERMETGLFRDRWRIRRAGRLVHAEETALAGEVATLAGEGAVLAGARAFATVLFCGRAAEAHLAPLRRLLADGEGGASQWQDKLVLRLVAPDGFALRKKLIPIISHLRGGAGVPKVWTL</sequence>
<dbReference type="PANTHER" id="PTHR33643:SF1">
    <property type="entry name" value="UREASE ACCESSORY PROTEIN D"/>
    <property type="match status" value="1"/>
</dbReference>
<comment type="subcellular location">
    <subcellularLocation>
        <location evidence="3">Cytoplasm</location>
    </subcellularLocation>
</comment>
<evidence type="ECO:0000256" key="2">
    <source>
        <dbReference type="ARBA" id="ARBA00023186"/>
    </source>
</evidence>
<gene>
    <name evidence="3" type="primary">ureD</name>
    <name evidence="5" type="ORF">EV665_11758</name>
</gene>
<proteinExistence type="inferred from homology"/>
<dbReference type="GO" id="GO:0016151">
    <property type="term" value="F:nickel cation binding"/>
    <property type="evidence" value="ECO:0007669"/>
    <property type="project" value="UniProtKB-UniRule"/>
</dbReference>
<reference evidence="5 6" key="1">
    <citation type="submission" date="2019-03" db="EMBL/GenBank/DDBJ databases">
        <title>Genomic Encyclopedia of Type Strains, Phase IV (KMG-IV): sequencing the most valuable type-strain genomes for metagenomic binning, comparative biology and taxonomic classification.</title>
        <authorList>
            <person name="Goeker M."/>
        </authorList>
    </citation>
    <scope>NUCLEOTIDE SEQUENCE [LARGE SCALE GENOMIC DNA]</scope>
    <source>
        <strain evidence="5 6">DSM 18401</strain>
    </source>
</reference>
<dbReference type="InterPro" id="IPR002669">
    <property type="entry name" value="UreD"/>
</dbReference>
<organism evidence="5 6">
    <name type="scientific">Shinella granuli</name>
    <dbReference type="NCBI Taxonomy" id="323621"/>
    <lineage>
        <taxon>Bacteria</taxon>
        <taxon>Pseudomonadati</taxon>
        <taxon>Pseudomonadota</taxon>
        <taxon>Alphaproteobacteria</taxon>
        <taxon>Hyphomicrobiales</taxon>
        <taxon>Rhizobiaceae</taxon>
        <taxon>Shinella</taxon>
    </lineage>
</organism>
<dbReference type="RefSeq" id="WP_133035811.1">
    <property type="nucleotide sequence ID" value="NZ_BAABEI010000012.1"/>
</dbReference>
<evidence type="ECO:0000313" key="5">
    <source>
        <dbReference type="EMBL" id="TCN39430.1"/>
    </source>
</evidence>
<dbReference type="GO" id="GO:0005737">
    <property type="term" value="C:cytoplasm"/>
    <property type="evidence" value="ECO:0007669"/>
    <property type="project" value="UniProtKB-SubCell"/>
</dbReference>
<evidence type="ECO:0000313" key="6">
    <source>
        <dbReference type="Proteomes" id="UP000295351"/>
    </source>
</evidence>
<accession>A0A4V2RH88</accession>
<evidence type="ECO:0000256" key="4">
    <source>
        <dbReference type="SAM" id="MobiDB-lite"/>
    </source>
</evidence>
<dbReference type="HAMAP" id="MF_01384">
    <property type="entry name" value="UreD"/>
    <property type="match status" value="1"/>
</dbReference>
<dbReference type="PANTHER" id="PTHR33643">
    <property type="entry name" value="UREASE ACCESSORY PROTEIN D"/>
    <property type="match status" value="1"/>
</dbReference>
<dbReference type="Pfam" id="PF01774">
    <property type="entry name" value="UreD"/>
    <property type="match status" value="1"/>
</dbReference>
<evidence type="ECO:0000256" key="1">
    <source>
        <dbReference type="ARBA" id="ARBA00007177"/>
    </source>
</evidence>
<dbReference type="AlphaFoldDB" id="A0A4V2RH88"/>
<dbReference type="Proteomes" id="UP000295351">
    <property type="component" value="Unassembled WGS sequence"/>
</dbReference>
<keyword evidence="3" id="KW-0963">Cytoplasm</keyword>
<comment type="function">
    <text evidence="3">Required for maturation of urease via the functional incorporation of the urease nickel metallocenter.</text>
</comment>
<comment type="subunit">
    <text evidence="3">UreD, UreF and UreG form a complex that acts as a GTP-hydrolysis-dependent molecular chaperone, activating the urease apoprotein by helping to assemble the nickel containing metallocenter of UreC. The UreE protein probably delivers the nickel.</text>
</comment>
<feature type="region of interest" description="Disordered" evidence="4">
    <location>
        <begin position="1"/>
        <end position="21"/>
    </location>
</feature>
<keyword evidence="2 3" id="KW-0143">Chaperone</keyword>
<keyword evidence="6" id="KW-1185">Reference proteome</keyword>
<keyword evidence="3" id="KW-0996">Nickel insertion</keyword>
<protein>
    <recommendedName>
        <fullName evidence="3">Urease accessory protein UreD</fullName>
    </recommendedName>
</protein>
<name>A0A4V2RH88_SHIGR</name>